<protein>
    <recommendedName>
        <fullName evidence="6">Galactosyl transferase GMA12/MNN10 family protein</fullName>
    </recommendedName>
</protein>
<comment type="caution">
    <text evidence="4">The sequence shown here is derived from an EMBL/GenBank/DDBJ whole genome shotgun (WGS) entry which is preliminary data.</text>
</comment>
<evidence type="ECO:0000313" key="4">
    <source>
        <dbReference type="EMBL" id="KAK5089359.1"/>
    </source>
</evidence>
<dbReference type="SUPFAM" id="SSF53448">
    <property type="entry name" value="Nucleotide-diphospho-sugar transferases"/>
    <property type="match status" value="1"/>
</dbReference>
<evidence type="ECO:0000256" key="3">
    <source>
        <dbReference type="ARBA" id="ARBA00022679"/>
    </source>
</evidence>
<accession>A0ABR0K6D5</accession>
<name>A0ABR0K6D5_9EURO</name>
<keyword evidence="5" id="KW-1185">Reference proteome</keyword>
<dbReference type="InterPro" id="IPR008630">
    <property type="entry name" value="Glyco_trans_34"/>
</dbReference>
<evidence type="ECO:0000256" key="1">
    <source>
        <dbReference type="ARBA" id="ARBA00005664"/>
    </source>
</evidence>
<dbReference type="PANTHER" id="PTHR31306">
    <property type="entry name" value="ALPHA-1,6-MANNOSYLTRANSFERASE MNN11-RELATED"/>
    <property type="match status" value="1"/>
</dbReference>
<dbReference type="InterPro" id="IPR029044">
    <property type="entry name" value="Nucleotide-diphossugar_trans"/>
</dbReference>
<evidence type="ECO:0000256" key="2">
    <source>
        <dbReference type="ARBA" id="ARBA00022676"/>
    </source>
</evidence>
<dbReference type="Gene3D" id="3.90.550.10">
    <property type="entry name" value="Spore Coat Polysaccharide Biosynthesis Protein SpsA, Chain A"/>
    <property type="match status" value="1"/>
</dbReference>
<keyword evidence="2" id="KW-0328">Glycosyltransferase</keyword>
<dbReference type="EMBL" id="JAVRRG010000079">
    <property type="protein sequence ID" value="KAK5089359.1"/>
    <property type="molecule type" value="Genomic_DNA"/>
</dbReference>
<keyword evidence="3" id="KW-0808">Transferase</keyword>
<reference evidence="4 5" key="1">
    <citation type="submission" date="2023-08" db="EMBL/GenBank/DDBJ databases">
        <title>Black Yeasts Isolated from many extreme environments.</title>
        <authorList>
            <person name="Coleine C."/>
            <person name="Stajich J.E."/>
            <person name="Selbmann L."/>
        </authorList>
    </citation>
    <scope>NUCLEOTIDE SEQUENCE [LARGE SCALE GENOMIC DNA]</scope>
    <source>
        <strain evidence="4 5">CCFEE 5885</strain>
    </source>
</reference>
<dbReference type="Proteomes" id="UP001345013">
    <property type="component" value="Unassembled WGS sequence"/>
</dbReference>
<organism evidence="4 5">
    <name type="scientific">Lithohypha guttulata</name>
    <dbReference type="NCBI Taxonomy" id="1690604"/>
    <lineage>
        <taxon>Eukaryota</taxon>
        <taxon>Fungi</taxon>
        <taxon>Dikarya</taxon>
        <taxon>Ascomycota</taxon>
        <taxon>Pezizomycotina</taxon>
        <taxon>Eurotiomycetes</taxon>
        <taxon>Chaetothyriomycetidae</taxon>
        <taxon>Chaetothyriales</taxon>
        <taxon>Trichomeriaceae</taxon>
        <taxon>Lithohypha</taxon>
    </lineage>
</organism>
<sequence>MAGEHMAENDIVKSEFVDSSTKPTIAKVSMLYGENLEPAYVRALRSHLVHNKRFNYAMFVLTEDVVGGFWNKPIYLLSLIIQELSKPSTERLRWLMWVDADVILLNPSIPLEIFLPPIDLAEPIHFLGGRDHNGLNTGTFFLKVSAWSVHTLNKALRMPIYHPEIDLGKSFDQDAMSRVLSEDYGFEELAQGGEHAEKTPTARTKRLTNLTRPFLLQPREWYNTYEFSHGYEGGDAQKGHLLVHFPGLEEQRREHMDKWLDELARNQPAWDVPFDKSVYVELIPKYWGLVRESRKLVQTANETLAELDPHSEQYVRLREATDLCESPLTNTSYAIDPGEDLLATMQQGYQV</sequence>
<dbReference type="PANTHER" id="PTHR31306:SF8">
    <property type="entry name" value="GLYCOSYLTRANSFERASE FAMILY 34 PROTEIN"/>
    <property type="match status" value="1"/>
</dbReference>
<evidence type="ECO:0008006" key="6">
    <source>
        <dbReference type="Google" id="ProtNLM"/>
    </source>
</evidence>
<comment type="similarity">
    <text evidence="1">Belongs to the glycosyltransferase 34 family.</text>
</comment>
<proteinExistence type="inferred from homology"/>
<evidence type="ECO:0000313" key="5">
    <source>
        <dbReference type="Proteomes" id="UP001345013"/>
    </source>
</evidence>
<gene>
    <name evidence="4" type="ORF">LTR24_006272</name>
</gene>